<dbReference type="Gene3D" id="3.30.70.20">
    <property type="match status" value="2"/>
</dbReference>
<dbReference type="KEGG" id="dwd:DSCW_00820"/>
<dbReference type="GO" id="GO:0009055">
    <property type="term" value="F:electron transfer activity"/>
    <property type="evidence" value="ECO:0007669"/>
    <property type="project" value="UniProtKB-UniRule"/>
</dbReference>
<feature type="domain" description="4Fe-4S ferredoxin-type" evidence="9">
    <location>
        <begin position="4"/>
        <end position="33"/>
    </location>
</feature>
<dbReference type="InterPro" id="IPR017896">
    <property type="entry name" value="4Fe4S_Fe-S-bd"/>
</dbReference>
<dbReference type="PROSITE" id="PS00198">
    <property type="entry name" value="4FE4S_FER_1"/>
    <property type="match status" value="1"/>
</dbReference>
<evidence type="ECO:0000313" key="11">
    <source>
        <dbReference type="Proteomes" id="UP000427769"/>
    </source>
</evidence>
<dbReference type="InterPro" id="IPR017900">
    <property type="entry name" value="4Fe4S_Fe_S_CS"/>
</dbReference>
<dbReference type="PROSITE" id="PS51379">
    <property type="entry name" value="4FE4S_FER_2"/>
    <property type="match status" value="3"/>
</dbReference>
<evidence type="ECO:0000259" key="9">
    <source>
        <dbReference type="PROSITE" id="PS51379"/>
    </source>
</evidence>
<dbReference type="Pfam" id="PF12800">
    <property type="entry name" value="Fer4_4"/>
    <property type="match status" value="1"/>
</dbReference>
<protein>
    <recommendedName>
        <fullName evidence="8">Ferredoxin</fullName>
    </recommendedName>
</protein>
<dbReference type="InterPro" id="IPR000813">
    <property type="entry name" value="7Fe_ferredoxin"/>
</dbReference>
<evidence type="ECO:0000256" key="4">
    <source>
        <dbReference type="ARBA" id="ARBA00022723"/>
    </source>
</evidence>
<dbReference type="Proteomes" id="UP000427769">
    <property type="component" value="Chromosome"/>
</dbReference>
<dbReference type="Pfam" id="PF13247">
    <property type="entry name" value="Fer4_11"/>
    <property type="match status" value="1"/>
</dbReference>
<dbReference type="EMBL" id="AP021875">
    <property type="protein sequence ID" value="BBO72665.1"/>
    <property type="molecule type" value="Genomic_DNA"/>
</dbReference>
<evidence type="ECO:0000256" key="2">
    <source>
        <dbReference type="ARBA" id="ARBA00022448"/>
    </source>
</evidence>
<keyword evidence="5 8" id="KW-0249">Electron transport</keyword>
<dbReference type="SUPFAM" id="SSF54862">
    <property type="entry name" value="4Fe-4S ferredoxins"/>
    <property type="match status" value="1"/>
</dbReference>
<gene>
    <name evidence="10" type="ORF">DSCW_00820</name>
</gene>
<keyword evidence="6 8" id="KW-0408">Iron</keyword>
<comment type="cofactor">
    <cofactor evidence="1 8">
        <name>[4Fe-4S] cluster</name>
        <dbReference type="ChEBI" id="CHEBI:49883"/>
    </cofactor>
</comment>
<name>A0A5K7YW84_9BACT</name>
<dbReference type="InterPro" id="IPR050294">
    <property type="entry name" value="RnfB_subfamily"/>
</dbReference>
<evidence type="ECO:0000256" key="3">
    <source>
        <dbReference type="ARBA" id="ARBA00022485"/>
    </source>
</evidence>
<evidence type="ECO:0000256" key="5">
    <source>
        <dbReference type="ARBA" id="ARBA00022982"/>
    </source>
</evidence>
<dbReference type="CDD" id="cd10550">
    <property type="entry name" value="DMSOR_beta_like"/>
    <property type="match status" value="1"/>
</dbReference>
<evidence type="ECO:0000256" key="6">
    <source>
        <dbReference type="ARBA" id="ARBA00023004"/>
    </source>
</evidence>
<dbReference type="AlphaFoldDB" id="A0A5K7YW84"/>
<organism evidence="10 11">
    <name type="scientific">Desulfosarcina widdelii</name>
    <dbReference type="NCBI Taxonomy" id="947919"/>
    <lineage>
        <taxon>Bacteria</taxon>
        <taxon>Pseudomonadati</taxon>
        <taxon>Thermodesulfobacteriota</taxon>
        <taxon>Desulfobacteria</taxon>
        <taxon>Desulfobacterales</taxon>
        <taxon>Desulfosarcinaceae</taxon>
        <taxon>Desulfosarcina</taxon>
    </lineage>
</organism>
<evidence type="ECO:0000256" key="8">
    <source>
        <dbReference type="RuleBase" id="RU365098"/>
    </source>
</evidence>
<proteinExistence type="predicted"/>
<evidence type="ECO:0000256" key="1">
    <source>
        <dbReference type="ARBA" id="ARBA00001966"/>
    </source>
</evidence>
<evidence type="ECO:0000313" key="10">
    <source>
        <dbReference type="EMBL" id="BBO72665.1"/>
    </source>
</evidence>
<comment type="function">
    <text evidence="8">Ferredoxins are iron-sulfur proteins that transfer electrons in a wide variety of metabolic reactions.</text>
</comment>
<dbReference type="PANTHER" id="PTHR42859:SF10">
    <property type="entry name" value="DIMETHYLSULFOXIDE REDUCTASE CHAIN B"/>
    <property type="match status" value="1"/>
</dbReference>
<keyword evidence="11" id="KW-1185">Reference proteome</keyword>
<evidence type="ECO:0000256" key="7">
    <source>
        <dbReference type="ARBA" id="ARBA00023014"/>
    </source>
</evidence>
<keyword evidence="3 8" id="KW-0004">4Fe-4S</keyword>
<feature type="domain" description="4Fe-4S ferredoxin-type" evidence="9">
    <location>
        <begin position="51"/>
        <end position="84"/>
    </location>
</feature>
<sequence>MSKKKLKVITERCVGCRICELACSMSHFNGAFNYRNGLIRVESNRDFGLNKSIKNIDRPHICIQCDPAPCIEICPVDAFDMNEQLHISIVDQENCIGCEQCINECPYDVMTLCRENEEAKALKCDLCGGEPRCVLYCPVGALVYE</sequence>
<dbReference type="PANTHER" id="PTHR42859">
    <property type="entry name" value="OXIDOREDUCTASE"/>
    <property type="match status" value="1"/>
</dbReference>
<reference evidence="10 11" key="1">
    <citation type="submission" date="2019-11" db="EMBL/GenBank/DDBJ databases">
        <title>Comparative genomics of hydrocarbon-degrading Desulfosarcina strains.</title>
        <authorList>
            <person name="Watanabe M."/>
            <person name="Kojima H."/>
            <person name="Fukui M."/>
        </authorList>
    </citation>
    <scope>NUCLEOTIDE SEQUENCE [LARGE SCALE GENOMIC DNA]</scope>
    <source>
        <strain evidence="10 11">PP31</strain>
    </source>
</reference>
<dbReference type="GO" id="GO:0051539">
    <property type="term" value="F:4 iron, 4 sulfur cluster binding"/>
    <property type="evidence" value="ECO:0007669"/>
    <property type="project" value="UniProtKB-UniRule"/>
</dbReference>
<keyword evidence="7 8" id="KW-0411">Iron-sulfur</keyword>
<keyword evidence="2 8" id="KW-0813">Transport</keyword>
<dbReference type="PRINTS" id="PR00354">
    <property type="entry name" value="7FE8SFRDOXIN"/>
</dbReference>
<feature type="domain" description="4Fe-4S ferredoxin-type" evidence="9">
    <location>
        <begin position="86"/>
        <end position="115"/>
    </location>
</feature>
<keyword evidence="4 8" id="KW-0479">Metal-binding</keyword>
<accession>A0A5K7YW84</accession>
<dbReference type="GO" id="GO:0046872">
    <property type="term" value="F:metal ion binding"/>
    <property type="evidence" value="ECO:0007669"/>
    <property type="project" value="UniProtKB-UniRule"/>
</dbReference>